<comment type="caution">
    <text evidence="1">The sequence shown here is derived from an EMBL/GenBank/DDBJ whole genome shotgun (WGS) entry which is preliminary data.</text>
</comment>
<evidence type="ECO:0000313" key="1">
    <source>
        <dbReference type="EMBL" id="KNF05028.1"/>
    </source>
</evidence>
<accession>A0A0L0W0I6</accession>
<organism evidence="1 2">
    <name type="scientific">Puccinia striiformis f. sp. tritici PST-78</name>
    <dbReference type="NCBI Taxonomy" id="1165861"/>
    <lineage>
        <taxon>Eukaryota</taxon>
        <taxon>Fungi</taxon>
        <taxon>Dikarya</taxon>
        <taxon>Basidiomycota</taxon>
        <taxon>Pucciniomycotina</taxon>
        <taxon>Pucciniomycetes</taxon>
        <taxon>Pucciniales</taxon>
        <taxon>Pucciniaceae</taxon>
        <taxon>Puccinia</taxon>
    </lineage>
</organism>
<evidence type="ECO:0000313" key="2">
    <source>
        <dbReference type="Proteomes" id="UP000054564"/>
    </source>
</evidence>
<sequence length="212" mass="23590">MLRNGTVEREPTLEDQHFLLGYRWNTLLSYSTGIRKYLKFANESARQPGYLSTYPSPHETFMLSATGQEGMQNHLPATTLPQTPCLTKEEGCGLGNTLRNSRLLSEHVRRREGDRGLSYCCLLGMARISELTSKSKSGTLRKETALLTSDVTFYTSDRVSCASLAIRSAKTSAPGEIQAIYLRLLQNILCPVQGVQRRLAEARGTETSLFGH</sequence>
<dbReference type="Proteomes" id="UP000054564">
    <property type="component" value="Unassembled WGS sequence"/>
</dbReference>
<dbReference type="EMBL" id="AJIL01000009">
    <property type="protein sequence ID" value="KNF05028.1"/>
    <property type="molecule type" value="Genomic_DNA"/>
</dbReference>
<reference evidence="2" key="1">
    <citation type="submission" date="2014-03" db="EMBL/GenBank/DDBJ databases">
        <title>The Genome Sequence of Puccinia striiformis f. sp. tritici PST-78.</title>
        <authorList>
            <consortium name="The Broad Institute Genome Sequencing Platform"/>
            <person name="Cuomo C."/>
            <person name="Hulbert S."/>
            <person name="Chen X."/>
            <person name="Walker B."/>
            <person name="Young S.K."/>
            <person name="Zeng Q."/>
            <person name="Gargeya S."/>
            <person name="Fitzgerald M."/>
            <person name="Haas B."/>
            <person name="Abouelleil A."/>
            <person name="Alvarado L."/>
            <person name="Arachchi H.M."/>
            <person name="Berlin A.M."/>
            <person name="Chapman S.B."/>
            <person name="Goldberg J."/>
            <person name="Griggs A."/>
            <person name="Gujja S."/>
            <person name="Hansen M."/>
            <person name="Howarth C."/>
            <person name="Imamovic A."/>
            <person name="Larimer J."/>
            <person name="McCowan C."/>
            <person name="Montmayeur A."/>
            <person name="Murphy C."/>
            <person name="Neiman D."/>
            <person name="Pearson M."/>
            <person name="Priest M."/>
            <person name="Roberts A."/>
            <person name="Saif S."/>
            <person name="Shea T."/>
            <person name="Sisk P."/>
            <person name="Sykes S."/>
            <person name="Wortman J."/>
            <person name="Nusbaum C."/>
            <person name="Birren B."/>
        </authorList>
    </citation>
    <scope>NUCLEOTIDE SEQUENCE [LARGE SCALE GENOMIC DNA]</scope>
    <source>
        <strain evidence="2">race PST-78</strain>
    </source>
</reference>
<gene>
    <name evidence="1" type="ORF">PSTG_01657</name>
</gene>
<dbReference type="PANTHER" id="PTHR34605:SF3">
    <property type="entry name" value="P CELL-TYPE AGGLUTINATION PROTEIN MAP4-LIKE-RELATED"/>
    <property type="match status" value="1"/>
</dbReference>
<keyword evidence="2" id="KW-1185">Reference proteome</keyword>
<dbReference type="PANTHER" id="PTHR34605">
    <property type="entry name" value="PHAGE_INTEGRASE DOMAIN-CONTAINING PROTEIN"/>
    <property type="match status" value="1"/>
</dbReference>
<dbReference type="InterPro" id="IPR052925">
    <property type="entry name" value="Phage_Integrase-like_Recomb"/>
</dbReference>
<name>A0A0L0W0I6_9BASI</name>
<proteinExistence type="predicted"/>
<dbReference type="AlphaFoldDB" id="A0A0L0W0I6"/>
<protein>
    <submittedName>
        <fullName evidence="1">Uncharacterized protein</fullName>
    </submittedName>
</protein>